<comment type="caution">
    <text evidence="1">The sequence shown here is derived from an EMBL/GenBank/DDBJ whole genome shotgun (WGS) entry which is preliminary data.</text>
</comment>
<sequence length="111" mass="12526">MLLTRELKTHLRRNADISERSETDHKPIVKFFTPDAQATWLFSELAADEDTLFGLCDLGHGTPELGYASLSEISAFRGPLRLLVERDRHFRADKPLSAYAAEARSRGRIIA</sequence>
<gene>
    <name evidence="1" type="ORF">GXX48_16115</name>
</gene>
<proteinExistence type="predicted"/>
<dbReference type="AlphaFoldDB" id="A0A7V6U0L5"/>
<dbReference type="InterPro" id="IPR021341">
    <property type="entry name" value="DUF2958"/>
</dbReference>
<accession>A0A7V6U0L5</accession>
<dbReference type="Pfam" id="PF11171">
    <property type="entry name" value="DUF2958"/>
    <property type="match status" value="1"/>
</dbReference>
<evidence type="ECO:0000313" key="1">
    <source>
        <dbReference type="EMBL" id="HHV69155.1"/>
    </source>
</evidence>
<organism evidence="1 2">
    <name type="scientific">Brucella intermedia</name>
    <dbReference type="NCBI Taxonomy" id="94625"/>
    <lineage>
        <taxon>Bacteria</taxon>
        <taxon>Pseudomonadati</taxon>
        <taxon>Pseudomonadota</taxon>
        <taxon>Alphaproteobacteria</taxon>
        <taxon>Hyphomicrobiales</taxon>
        <taxon>Brucellaceae</taxon>
        <taxon>Brucella/Ochrobactrum group</taxon>
        <taxon>Brucella</taxon>
    </lineage>
</organism>
<dbReference type="EMBL" id="DUMN01000454">
    <property type="protein sequence ID" value="HHV69155.1"/>
    <property type="molecule type" value="Genomic_DNA"/>
</dbReference>
<reference evidence="1 2" key="1">
    <citation type="journal article" date="2020" name="Biotechnol. Biofuels">
        <title>New insights from the biogas microbiome by comprehensive genome-resolved metagenomics of nearly 1600 species originating from multiple anaerobic digesters.</title>
        <authorList>
            <person name="Campanaro S."/>
            <person name="Treu L."/>
            <person name="Rodriguez-R L.M."/>
            <person name="Kovalovszki A."/>
            <person name="Ziels R.M."/>
            <person name="Maus I."/>
            <person name="Zhu X."/>
            <person name="Kougias P.G."/>
            <person name="Basile A."/>
            <person name="Luo G."/>
            <person name="Schluter A."/>
            <person name="Konstantinidis K.T."/>
            <person name="Angelidaki I."/>
        </authorList>
    </citation>
    <scope>NUCLEOTIDE SEQUENCE [LARGE SCALE GENOMIC DNA]</scope>
    <source>
        <strain evidence="1">AS04akNAM_66</strain>
    </source>
</reference>
<dbReference type="Proteomes" id="UP000551563">
    <property type="component" value="Unassembled WGS sequence"/>
</dbReference>
<protein>
    <submittedName>
        <fullName evidence="1">DUF2958 domain-containing protein</fullName>
    </submittedName>
</protein>
<evidence type="ECO:0000313" key="2">
    <source>
        <dbReference type="Proteomes" id="UP000551563"/>
    </source>
</evidence>
<name>A0A7V6U0L5_9HYPH</name>